<dbReference type="Pfam" id="PF01370">
    <property type="entry name" value="Epimerase"/>
    <property type="match status" value="1"/>
</dbReference>
<proteinExistence type="predicted"/>
<evidence type="ECO:0000256" key="1">
    <source>
        <dbReference type="ARBA" id="ARBA00023027"/>
    </source>
</evidence>
<organism evidence="4 5">
    <name type="scientific">Roseivirga echinicomitans</name>
    <dbReference type="NCBI Taxonomy" id="296218"/>
    <lineage>
        <taxon>Bacteria</taxon>
        <taxon>Pseudomonadati</taxon>
        <taxon>Bacteroidota</taxon>
        <taxon>Cytophagia</taxon>
        <taxon>Cytophagales</taxon>
        <taxon>Roseivirgaceae</taxon>
        <taxon>Roseivirga</taxon>
    </lineage>
</organism>
<feature type="domain" description="NAD-dependent epimerase/dehydratase" evidence="3">
    <location>
        <begin position="4"/>
        <end position="256"/>
    </location>
</feature>
<dbReference type="InterPro" id="IPR036291">
    <property type="entry name" value="NAD(P)-bd_dom_sf"/>
</dbReference>
<dbReference type="RefSeq" id="WP_068413492.1">
    <property type="nucleotide sequence ID" value="NZ_LRDB01000006.1"/>
</dbReference>
<sequence length="351" mass="39506">MAKILITGTAGFIGFHLAKKLLERGDEVVGLDSINDYYDVRLKHGRLLDTGINPEAVEYNKLVQSSTFDSYRFIQCQLEDAENLNRLFELENFDKVIHLAAQAGVRYSLENPKAYVDSNIVGFVNILEACRHNKVKHLSYASSSSVYGLNETRPFSTSHNVDHPISLYAASKKSNELMAHTYSHLFGLPTTGLRFFTVYGPWGRPDMALFLFTKSILDGKPIQVFNNGEMSRDFTYIDDIVEGITRVNDNPPKGNESWSGKTPDPGSSKAPYKIYNIGNNSPVKLIDFVRTIEKALGMKAEKEFMPMQPGDVSATYADVQGLIDNFDYKPETTLEDGVGAFIEWYRNFYNI</sequence>
<dbReference type="SUPFAM" id="SSF51735">
    <property type="entry name" value="NAD(P)-binding Rossmann-fold domains"/>
    <property type="match status" value="1"/>
</dbReference>
<evidence type="ECO:0000313" key="5">
    <source>
        <dbReference type="Proteomes" id="UP000075615"/>
    </source>
</evidence>
<dbReference type="InterPro" id="IPR001509">
    <property type="entry name" value="Epimerase_deHydtase"/>
</dbReference>
<evidence type="ECO:0000256" key="2">
    <source>
        <dbReference type="SAM" id="MobiDB-lite"/>
    </source>
</evidence>
<dbReference type="PRINTS" id="PR01713">
    <property type="entry name" value="NUCEPIMERASE"/>
</dbReference>
<evidence type="ECO:0000313" key="4">
    <source>
        <dbReference type="EMBL" id="KYG81150.1"/>
    </source>
</evidence>
<dbReference type="STRING" id="296218.AWN68_16570"/>
<keyword evidence="5" id="KW-1185">Reference proteome</keyword>
<dbReference type="AlphaFoldDB" id="A0A150XQY7"/>
<keyword evidence="1" id="KW-0520">NAD</keyword>
<dbReference type="OrthoDB" id="9811743at2"/>
<evidence type="ECO:0000259" key="3">
    <source>
        <dbReference type="Pfam" id="PF01370"/>
    </source>
</evidence>
<dbReference type="CDD" id="cd05253">
    <property type="entry name" value="UDP_GE_SDE_e"/>
    <property type="match status" value="1"/>
</dbReference>
<reference evidence="4 5" key="1">
    <citation type="submission" date="2016-01" db="EMBL/GenBank/DDBJ databases">
        <title>Genome sequencing of Roseivirga echinicomitans KMM 6058.</title>
        <authorList>
            <person name="Selvaratnam C."/>
            <person name="Thevarajoo S."/>
            <person name="Goh K.M."/>
            <person name="Ee R."/>
            <person name="Chan K.-G."/>
            <person name="Chong C.S."/>
        </authorList>
    </citation>
    <scope>NUCLEOTIDE SEQUENCE [LARGE SCALE GENOMIC DNA]</scope>
    <source>
        <strain evidence="4 5">KMM 6058</strain>
    </source>
</reference>
<dbReference type="EMBL" id="LRDB01000006">
    <property type="protein sequence ID" value="KYG81150.1"/>
    <property type="molecule type" value="Genomic_DNA"/>
</dbReference>
<dbReference type="Proteomes" id="UP000075615">
    <property type="component" value="Unassembled WGS sequence"/>
</dbReference>
<comment type="caution">
    <text evidence="4">The sequence shown here is derived from an EMBL/GenBank/DDBJ whole genome shotgun (WGS) entry which is preliminary data.</text>
</comment>
<dbReference type="Gene3D" id="3.40.50.720">
    <property type="entry name" value="NAD(P)-binding Rossmann-like Domain"/>
    <property type="match status" value="1"/>
</dbReference>
<gene>
    <name evidence="4" type="ORF">AWN68_16570</name>
</gene>
<name>A0A150XQY7_9BACT</name>
<accession>A0A150XQY7</accession>
<protein>
    <submittedName>
        <fullName evidence="4">Capsule biosynthesis protein CapI</fullName>
    </submittedName>
</protein>
<feature type="region of interest" description="Disordered" evidence="2">
    <location>
        <begin position="247"/>
        <end position="267"/>
    </location>
</feature>
<dbReference type="PANTHER" id="PTHR43574">
    <property type="entry name" value="EPIMERASE-RELATED"/>
    <property type="match status" value="1"/>
</dbReference>